<dbReference type="Proteomes" id="UP000007882">
    <property type="component" value="Chromosome"/>
</dbReference>
<dbReference type="Pfam" id="PF20062">
    <property type="entry name" value="DUF6461"/>
    <property type="match status" value="1"/>
</dbReference>
<dbReference type="KEGG" id="ams:AMIS_67330"/>
<dbReference type="eggNOG" id="ENOG50341SG">
    <property type="taxonomic scope" value="Bacteria"/>
</dbReference>
<gene>
    <name evidence="1" type="ordered locus">AMIS_67330</name>
</gene>
<dbReference type="PATRIC" id="fig|512565.3.peg.6732"/>
<name>I0HG16_ACTM4</name>
<dbReference type="STRING" id="512565.AMIS_67330"/>
<evidence type="ECO:0000313" key="1">
    <source>
        <dbReference type="EMBL" id="BAL91953.1"/>
    </source>
</evidence>
<organism evidence="1 2">
    <name type="scientific">Actinoplanes missouriensis (strain ATCC 14538 / DSM 43046 / CBS 188.64 / JCM 3121 / NBRC 102363 / NCIMB 12654 / NRRL B-3342 / UNCC 431)</name>
    <dbReference type="NCBI Taxonomy" id="512565"/>
    <lineage>
        <taxon>Bacteria</taxon>
        <taxon>Bacillati</taxon>
        <taxon>Actinomycetota</taxon>
        <taxon>Actinomycetes</taxon>
        <taxon>Micromonosporales</taxon>
        <taxon>Micromonosporaceae</taxon>
        <taxon>Actinoplanes</taxon>
    </lineage>
</organism>
<sequence length="457" mass="49589">MVRHDHAVTASADDYLWFIEEYPLGLNFCATLVRALTPDEVIAALGGSEAVDITGARRLAGAAEQVGYPHSMGEDGVFHADLDTGLDFIAAGDLGGWTLIVEPNGFRCSTEESAALLSAKGELVSFYFNENTAPVLRWARDGVTLVSFDPCGGAGWREGSEPDRLVPALASLGFDLSTEEIDPADPRWRYDEKWQARALALMEHLTGVPITSDLLESARFRCAAVPDEHALSWMRANPGRIGPLTVEELAVQARGWLTAYAADPDRDGAVAARDRTLVATRRKRPKKTRLEKALKRANPVQEYDRKLPAALGAADTDTLRAVVLWAAERAVAVAGLSVMPWASEALEALRAQRPLPPPFNPKAQYQAEVWELLEQAPVTWTTVRVPGNPPLEMSQQHVALPALIDAGDRDPLVAALNVVFASAVAHGEPAHRAFLAALWKQFPQLQAAKAGPDLRPE</sequence>
<dbReference type="InterPro" id="IPR045592">
    <property type="entry name" value="DUF6461"/>
</dbReference>
<keyword evidence="2" id="KW-1185">Reference proteome</keyword>
<evidence type="ECO:0000313" key="2">
    <source>
        <dbReference type="Proteomes" id="UP000007882"/>
    </source>
</evidence>
<dbReference type="EMBL" id="AP012319">
    <property type="protein sequence ID" value="BAL91953.1"/>
    <property type="molecule type" value="Genomic_DNA"/>
</dbReference>
<dbReference type="AlphaFoldDB" id="I0HG16"/>
<protein>
    <submittedName>
        <fullName evidence="1">Uncharacterized protein</fullName>
    </submittedName>
</protein>
<accession>I0HG16</accession>
<dbReference type="HOGENOM" id="CLU_598044_0_0_11"/>
<proteinExistence type="predicted"/>
<reference evidence="1 2" key="1">
    <citation type="submission" date="2012-02" db="EMBL/GenBank/DDBJ databases">
        <title>Complete genome sequence of Actinoplanes missouriensis 431 (= NBRC 102363).</title>
        <authorList>
            <person name="Ohnishi Y."/>
            <person name="Ishikawa J."/>
            <person name="Sekine M."/>
            <person name="Hosoyama A."/>
            <person name="Harada T."/>
            <person name="Narita H."/>
            <person name="Hata T."/>
            <person name="Konno Y."/>
            <person name="Tutikane K."/>
            <person name="Fujita N."/>
            <person name="Horinouchi S."/>
            <person name="Hayakawa M."/>
        </authorList>
    </citation>
    <scope>NUCLEOTIDE SEQUENCE [LARGE SCALE GENOMIC DNA]</scope>
    <source>
        <strain evidence="2">ATCC 14538 / DSM 43046 / CBS 188.64 / JCM 3121 / NBRC 102363 / NCIMB 12654 / NRRL B-3342 / UNCC 431</strain>
    </source>
</reference>